<name>A0A0L8VA40_9BACT</name>
<dbReference type="EMBL" id="LGIA01000146">
    <property type="protein sequence ID" value="KOH45299.1"/>
    <property type="molecule type" value="Genomic_DNA"/>
</dbReference>
<dbReference type="PANTHER" id="PTHR43695">
    <property type="entry name" value="PUTATIVE (AFU_ORTHOLOGUE AFUA_2G17250)-RELATED"/>
    <property type="match status" value="1"/>
</dbReference>
<keyword evidence="2" id="KW-0378">Hydrolase</keyword>
<evidence type="ECO:0000259" key="3">
    <source>
        <dbReference type="Pfam" id="PF13472"/>
    </source>
</evidence>
<proteinExistence type="inferred from homology"/>
<comment type="caution">
    <text evidence="4">The sequence shown here is derived from an EMBL/GenBank/DDBJ whole genome shotgun (WGS) entry which is preliminary data.</text>
</comment>
<dbReference type="PATRIC" id="fig|1409788.3.peg.1975"/>
<keyword evidence="5" id="KW-1185">Reference proteome</keyword>
<dbReference type="STRING" id="1409788.NC99_19070"/>
<accession>A0A0L8VA40</accession>
<dbReference type="Gene3D" id="3.40.50.1110">
    <property type="entry name" value="SGNH hydrolase"/>
    <property type="match status" value="2"/>
</dbReference>
<evidence type="ECO:0000256" key="1">
    <source>
        <dbReference type="ARBA" id="ARBA00008668"/>
    </source>
</evidence>
<dbReference type="PANTHER" id="PTHR43695:SF1">
    <property type="entry name" value="RHAMNOGALACTURONAN ACETYLESTERASE"/>
    <property type="match status" value="1"/>
</dbReference>
<dbReference type="SUPFAM" id="SSF52266">
    <property type="entry name" value="SGNH hydrolase"/>
    <property type="match status" value="2"/>
</dbReference>
<protein>
    <submittedName>
        <fullName evidence="4">Rhamnogalacturonan acetylesterase</fullName>
    </submittedName>
</protein>
<evidence type="ECO:0000313" key="5">
    <source>
        <dbReference type="Proteomes" id="UP000036958"/>
    </source>
</evidence>
<feature type="domain" description="SGNH hydrolase-type esterase" evidence="3">
    <location>
        <begin position="47"/>
        <end position="251"/>
    </location>
</feature>
<dbReference type="Proteomes" id="UP000036958">
    <property type="component" value="Unassembled WGS sequence"/>
</dbReference>
<evidence type="ECO:0000256" key="2">
    <source>
        <dbReference type="ARBA" id="ARBA00022801"/>
    </source>
</evidence>
<comment type="similarity">
    <text evidence="1">Belongs to the 'GDSL' lipolytic enzyme family.</text>
</comment>
<dbReference type="AlphaFoldDB" id="A0A0L8VA40"/>
<dbReference type="InterPro" id="IPR036514">
    <property type="entry name" value="SGNH_hydro_sf"/>
</dbReference>
<dbReference type="GO" id="GO:0016788">
    <property type="term" value="F:hydrolase activity, acting on ester bonds"/>
    <property type="evidence" value="ECO:0007669"/>
    <property type="project" value="UniProtKB-ARBA"/>
</dbReference>
<sequence>MTQSHPINKKINENAFEMIKLISFLLMTCLLAFGKTNANAKPTIYTIGDSTVKNGRGDGSGGLWGWGDPLVQFFDTSRVEVENHALGGTSSRTFRTKGLWQPVLERLQPGDYVLMQFGHNDAGPINDDFRARGTIKGVGDESEEIDNLLTGEHEVVHSYGWYLRQYIQEAKAKGAIPVVMSPIPRNSWKDGRVPRNDQSYGLWAKEVALAEGVEFINLNEKMASAMEKLGEAQVTGNLFFEHDHTHTSAKGAVLAAALIVEGLREAENCPLKDFLLENPTINFPEKKKVFLIGDSTVAGGSGEIVGWGRELPAFFDSSRVETINKARGGRSSRTFLYEGLWDELVPQLGRGDFVLMQFGHNDGGNIDKAKYRGSLRGTGNETQEVTREDGSKETVHTYGWYMKKYIADAQAKGAIPIVVSMIPRNRWKDGKVERASDSYGKWAREVAEQTGAFFIDLNEAVAAEYEAMGAEAVSAFFPDDHTHTNSAGALLNAKILAQQIARIKECPLRGAVSVSGQSH</sequence>
<dbReference type="InterPro" id="IPR037459">
    <property type="entry name" value="RhgT-like"/>
</dbReference>
<dbReference type="Pfam" id="PF13472">
    <property type="entry name" value="Lipase_GDSL_2"/>
    <property type="match status" value="2"/>
</dbReference>
<evidence type="ECO:0000313" key="4">
    <source>
        <dbReference type="EMBL" id="KOH45299.1"/>
    </source>
</evidence>
<feature type="domain" description="SGNH hydrolase-type esterase" evidence="3">
    <location>
        <begin position="291"/>
        <end position="489"/>
    </location>
</feature>
<organism evidence="4 5">
    <name type="scientific">Sunxiuqinia dokdonensis</name>
    <dbReference type="NCBI Taxonomy" id="1409788"/>
    <lineage>
        <taxon>Bacteria</taxon>
        <taxon>Pseudomonadati</taxon>
        <taxon>Bacteroidota</taxon>
        <taxon>Bacteroidia</taxon>
        <taxon>Marinilabiliales</taxon>
        <taxon>Prolixibacteraceae</taxon>
        <taxon>Sunxiuqinia</taxon>
    </lineage>
</organism>
<dbReference type="InterPro" id="IPR013830">
    <property type="entry name" value="SGNH_hydro"/>
</dbReference>
<gene>
    <name evidence="4" type="ORF">NC99_19070</name>
</gene>
<reference evidence="5" key="1">
    <citation type="submission" date="2015-07" db="EMBL/GenBank/DDBJ databases">
        <title>Genome sequencing of Sunxiuqinia dokdonensis strain SK.</title>
        <authorList>
            <person name="Ahn S."/>
            <person name="Kim B.-C."/>
        </authorList>
    </citation>
    <scope>NUCLEOTIDE SEQUENCE [LARGE SCALE GENOMIC DNA]</scope>
    <source>
        <strain evidence="5">SK</strain>
    </source>
</reference>
<dbReference type="CDD" id="cd01821">
    <property type="entry name" value="Rhamnogalacturan_acetylesterase_like"/>
    <property type="match status" value="2"/>
</dbReference>